<evidence type="ECO:0000256" key="5">
    <source>
        <dbReference type="ARBA" id="ARBA00022741"/>
    </source>
</evidence>
<dbReference type="InterPro" id="IPR036599">
    <property type="entry name" value="DNA_ligase_N_sf"/>
</dbReference>
<comment type="catalytic activity">
    <reaction evidence="11 12">
        <text>ATP + (deoxyribonucleotide)n-3'-hydroxyl + 5'-phospho-(deoxyribonucleotide)m = (deoxyribonucleotide)n+m + AMP + diphosphate.</text>
        <dbReference type="EC" id="6.5.1.1"/>
    </reaction>
</comment>
<keyword evidence="4" id="KW-0235">DNA replication</keyword>
<evidence type="ECO:0000259" key="14">
    <source>
        <dbReference type="PROSITE" id="PS50160"/>
    </source>
</evidence>
<protein>
    <recommendedName>
        <fullName evidence="12">DNA ligase</fullName>
        <ecNumber evidence="12">6.5.1.1</ecNumber>
    </recommendedName>
</protein>
<keyword evidence="3" id="KW-0132">Cell division</keyword>
<dbReference type="Gene3D" id="2.40.50.140">
    <property type="entry name" value="Nucleic acid-binding proteins"/>
    <property type="match status" value="1"/>
</dbReference>
<dbReference type="SUPFAM" id="SSF56091">
    <property type="entry name" value="DNA ligase/mRNA capping enzyme, catalytic domain"/>
    <property type="match status" value="1"/>
</dbReference>
<dbReference type="PROSITE" id="PS50160">
    <property type="entry name" value="DNA_LIGASE_A3"/>
    <property type="match status" value="1"/>
</dbReference>
<dbReference type="GO" id="GO:0051301">
    <property type="term" value="P:cell division"/>
    <property type="evidence" value="ECO:0007669"/>
    <property type="project" value="UniProtKB-KW"/>
</dbReference>
<dbReference type="SUPFAM" id="SSF117018">
    <property type="entry name" value="ATP-dependent DNA ligase DNA-binding domain"/>
    <property type="match status" value="1"/>
</dbReference>
<keyword evidence="7 12" id="KW-0067">ATP-binding</keyword>
<dbReference type="Pfam" id="PF04675">
    <property type="entry name" value="DNA_ligase_A_N"/>
    <property type="match status" value="1"/>
</dbReference>
<dbReference type="GO" id="GO:0071897">
    <property type="term" value="P:DNA biosynthetic process"/>
    <property type="evidence" value="ECO:0007669"/>
    <property type="project" value="InterPro"/>
</dbReference>
<feature type="domain" description="ATP-dependent DNA ligase family profile" evidence="14">
    <location>
        <begin position="419"/>
        <end position="577"/>
    </location>
</feature>
<dbReference type="AlphaFoldDB" id="A0A7W8IK70"/>
<reference evidence="15" key="1">
    <citation type="submission" date="2020-08" db="EMBL/GenBank/DDBJ databases">
        <title>Genomic Encyclopedia of Type Strains, Phase IV (KMG-V): Genome sequencing to study the core and pangenomes of soil and plant-associated prokaryotes.</title>
        <authorList>
            <person name="Whitman W."/>
        </authorList>
    </citation>
    <scope>NUCLEOTIDE SEQUENCE [LARGE SCALE GENOMIC DNA]</scope>
    <source>
        <strain evidence="15">M8UP27</strain>
    </source>
</reference>
<dbReference type="GO" id="GO:0006310">
    <property type="term" value="P:DNA recombination"/>
    <property type="evidence" value="ECO:0007669"/>
    <property type="project" value="UniProtKB-KW"/>
</dbReference>
<dbReference type="PROSITE" id="PS00333">
    <property type="entry name" value="DNA_LIGASE_A2"/>
    <property type="match status" value="1"/>
</dbReference>
<evidence type="ECO:0000256" key="6">
    <source>
        <dbReference type="ARBA" id="ARBA00022763"/>
    </source>
</evidence>
<dbReference type="InterPro" id="IPR050191">
    <property type="entry name" value="ATP-dep_DNA_ligase"/>
</dbReference>
<dbReference type="InterPro" id="IPR016059">
    <property type="entry name" value="DNA_ligase_ATP-dep_CS"/>
</dbReference>
<sequence length="679" mass="73474">MALFAVVAELADELAKEAGKLKKRAAIAETISKVHAASSESGPESDDSGLLALYLAGTPFAEADSRKLNAGGALLSKALLAVSGASDQMLTAAYRRHGDMGAAAFDLLFAARAEKTAELTLAAVAEAFAAMAVAKTTAIRAALVEGLLRRATPLEAKYLLKLMLGDMRIGVKQSLVEEAIAVAAGASVDAVRRAVMLEADLGGAVRRAFSGTLHESRMRLFHPLGFMLASPVETPEEAVERFTEKPAKVPVVKTKKPRKDKKVVVVEAANHKPGEAVQAQSFYADAEEFADAPPEDVIAKETQAGGDTTLANAAATQGVEAFLEDKYDGMRAQIHCGDSGQPGRVAIYSRNKEDVTESFPELEEAFAQIRAETDAAAGSLIPSSLILDGEILGWDFEQGRALPFAVLGQRIGRKRVSNEWRQQVPVVFVAFDLMCADGELLLELPLRERRNRLEAVVERLVERVASPLVVDERARDSQAVLFAVEESAPVERLMISPSRLVESAEEIDRAYADARARANEGVMLKAAGSVYQPGRRGLAWVKLKRELATLDVVVTGAEFGHGRRAGILSDYTFAVRGDKGELLNVGKAYSGLTDVEIGEMSAWMMEHTLEDQGFFRTVEPLMVLEVAFNNIMRSGRHASGFALRFPRILKIRTDKPVSEIDTVSRVEEVYQSQVDKPVE</sequence>
<dbReference type="CDD" id="cd07972">
    <property type="entry name" value="OBF_DNA_ligase_Arch_LigB"/>
    <property type="match status" value="1"/>
</dbReference>
<proteinExistence type="inferred from homology"/>
<evidence type="ECO:0000256" key="7">
    <source>
        <dbReference type="ARBA" id="ARBA00022840"/>
    </source>
</evidence>
<dbReference type="GO" id="GO:0003910">
    <property type="term" value="F:DNA ligase (ATP) activity"/>
    <property type="evidence" value="ECO:0007669"/>
    <property type="project" value="UniProtKB-EC"/>
</dbReference>
<dbReference type="Gene3D" id="1.10.3260.10">
    <property type="entry name" value="DNA ligase, ATP-dependent, N-terminal domain"/>
    <property type="match status" value="1"/>
</dbReference>
<keyword evidence="16" id="KW-1185">Reference proteome</keyword>
<dbReference type="Gene3D" id="3.30.470.30">
    <property type="entry name" value="DNA ligase/mRNA capping enzyme"/>
    <property type="match status" value="1"/>
</dbReference>
<evidence type="ECO:0000256" key="11">
    <source>
        <dbReference type="ARBA" id="ARBA00034003"/>
    </source>
</evidence>
<evidence type="ECO:0000313" key="15">
    <source>
        <dbReference type="EMBL" id="MBB5318592.1"/>
    </source>
</evidence>
<evidence type="ECO:0000256" key="3">
    <source>
        <dbReference type="ARBA" id="ARBA00022618"/>
    </source>
</evidence>
<dbReference type="GO" id="GO:0006260">
    <property type="term" value="P:DNA replication"/>
    <property type="evidence" value="ECO:0007669"/>
    <property type="project" value="UniProtKB-KW"/>
</dbReference>
<dbReference type="InterPro" id="IPR000977">
    <property type="entry name" value="DNA_ligase_ATP-dep"/>
</dbReference>
<evidence type="ECO:0000256" key="12">
    <source>
        <dbReference type="RuleBase" id="RU000617"/>
    </source>
</evidence>
<evidence type="ECO:0000256" key="8">
    <source>
        <dbReference type="ARBA" id="ARBA00023172"/>
    </source>
</evidence>
<comment type="caution">
    <text evidence="15">The sequence shown here is derived from an EMBL/GenBank/DDBJ whole genome shotgun (WGS) entry which is preliminary data.</text>
</comment>
<dbReference type="InterPro" id="IPR012309">
    <property type="entry name" value="DNA_ligase_ATP-dep_C"/>
</dbReference>
<dbReference type="EMBL" id="JACHDY010000005">
    <property type="protein sequence ID" value="MBB5318592.1"/>
    <property type="molecule type" value="Genomic_DNA"/>
</dbReference>
<keyword evidence="8 12" id="KW-0233">DNA recombination</keyword>
<gene>
    <name evidence="15" type="ORF">HDF09_003291</name>
</gene>
<dbReference type="PANTHER" id="PTHR45674">
    <property type="entry name" value="DNA LIGASE 1/3 FAMILY MEMBER"/>
    <property type="match status" value="1"/>
</dbReference>
<evidence type="ECO:0000256" key="10">
    <source>
        <dbReference type="ARBA" id="ARBA00023306"/>
    </source>
</evidence>
<dbReference type="EC" id="6.5.1.1" evidence="12"/>
<keyword evidence="9 12" id="KW-0234">DNA repair</keyword>
<accession>A0A7W8IK70</accession>
<dbReference type="GO" id="GO:0005524">
    <property type="term" value="F:ATP binding"/>
    <property type="evidence" value="ECO:0007669"/>
    <property type="project" value="UniProtKB-KW"/>
</dbReference>
<dbReference type="Pfam" id="PF01068">
    <property type="entry name" value="DNA_ligase_A_M"/>
    <property type="match status" value="1"/>
</dbReference>
<dbReference type="PROSITE" id="PS00697">
    <property type="entry name" value="DNA_LIGASE_A1"/>
    <property type="match status" value="1"/>
</dbReference>
<dbReference type="PANTHER" id="PTHR45674:SF4">
    <property type="entry name" value="DNA LIGASE 1"/>
    <property type="match status" value="1"/>
</dbReference>
<dbReference type="Pfam" id="PF04679">
    <property type="entry name" value="DNA_ligase_A_C"/>
    <property type="match status" value="1"/>
</dbReference>
<dbReference type="SUPFAM" id="SSF50249">
    <property type="entry name" value="Nucleic acid-binding proteins"/>
    <property type="match status" value="1"/>
</dbReference>
<evidence type="ECO:0000256" key="4">
    <source>
        <dbReference type="ARBA" id="ARBA00022705"/>
    </source>
</evidence>
<dbReference type="InterPro" id="IPR012340">
    <property type="entry name" value="NA-bd_OB-fold"/>
</dbReference>
<dbReference type="NCBIfam" id="TIGR00574">
    <property type="entry name" value="dnl1"/>
    <property type="match status" value="1"/>
</dbReference>
<keyword evidence="10" id="KW-0131">Cell cycle</keyword>
<evidence type="ECO:0000313" key="16">
    <source>
        <dbReference type="Proteomes" id="UP000568106"/>
    </source>
</evidence>
<keyword evidence="6 12" id="KW-0227">DNA damage</keyword>
<evidence type="ECO:0000256" key="1">
    <source>
        <dbReference type="ARBA" id="ARBA00007572"/>
    </source>
</evidence>
<dbReference type="GO" id="GO:0003677">
    <property type="term" value="F:DNA binding"/>
    <property type="evidence" value="ECO:0007669"/>
    <property type="project" value="InterPro"/>
</dbReference>
<dbReference type="InterPro" id="IPR012310">
    <property type="entry name" value="DNA_ligase_ATP-dep_cent"/>
</dbReference>
<organism evidence="15 16">
    <name type="scientific">Tunturiibacter empetritectus</name>
    <dbReference type="NCBI Taxonomy" id="3069691"/>
    <lineage>
        <taxon>Bacteria</taxon>
        <taxon>Pseudomonadati</taxon>
        <taxon>Acidobacteriota</taxon>
        <taxon>Terriglobia</taxon>
        <taxon>Terriglobales</taxon>
        <taxon>Acidobacteriaceae</taxon>
        <taxon>Tunturiibacter</taxon>
    </lineage>
</organism>
<keyword evidence="5 12" id="KW-0547">Nucleotide-binding</keyword>
<evidence type="ECO:0000256" key="9">
    <source>
        <dbReference type="ARBA" id="ARBA00023204"/>
    </source>
</evidence>
<evidence type="ECO:0000256" key="2">
    <source>
        <dbReference type="ARBA" id="ARBA00022598"/>
    </source>
</evidence>
<dbReference type="InterPro" id="IPR012308">
    <property type="entry name" value="DNA_ligase_ATP-dep_N"/>
</dbReference>
<dbReference type="GO" id="GO:0006281">
    <property type="term" value="P:DNA repair"/>
    <property type="evidence" value="ECO:0007669"/>
    <property type="project" value="UniProtKB-KW"/>
</dbReference>
<keyword evidence="2 12" id="KW-0436">Ligase</keyword>
<dbReference type="Proteomes" id="UP000568106">
    <property type="component" value="Unassembled WGS sequence"/>
</dbReference>
<evidence type="ECO:0000256" key="13">
    <source>
        <dbReference type="RuleBase" id="RU004196"/>
    </source>
</evidence>
<name>A0A7W8IK70_9BACT</name>
<comment type="similarity">
    <text evidence="1 13">Belongs to the ATP-dependent DNA ligase family.</text>
</comment>